<dbReference type="SUPFAM" id="SSF51905">
    <property type="entry name" value="FAD/NAD(P)-binding domain"/>
    <property type="match status" value="1"/>
</dbReference>
<dbReference type="InterPro" id="IPR040131">
    <property type="entry name" value="MnmG_N"/>
</dbReference>
<keyword evidence="16" id="KW-1185">Reference proteome</keyword>
<dbReference type="InterPro" id="IPR036188">
    <property type="entry name" value="FAD/NAD-bd_sf"/>
</dbReference>
<dbReference type="RefSeq" id="WP_114356217.1">
    <property type="nucleotide sequence ID" value="NZ_QRDT01000001.1"/>
</dbReference>
<evidence type="ECO:0000256" key="5">
    <source>
        <dbReference type="ARBA" id="ARBA00022630"/>
    </source>
</evidence>
<dbReference type="Gene3D" id="3.50.50.60">
    <property type="entry name" value="FAD/NAD(P)-binding domain"/>
    <property type="match status" value="2"/>
</dbReference>
<name>A0A336JI64_9BRAD</name>
<dbReference type="NCBIfam" id="NF003739">
    <property type="entry name" value="PRK05335.1"/>
    <property type="match status" value="1"/>
</dbReference>
<feature type="domain" description="MnmG N-terminal" evidence="12">
    <location>
        <begin position="13"/>
        <end position="384"/>
    </location>
</feature>
<evidence type="ECO:0000259" key="12">
    <source>
        <dbReference type="Pfam" id="PF01134"/>
    </source>
</evidence>
<proteinExistence type="inferred from homology"/>
<dbReference type="GO" id="GO:0030488">
    <property type="term" value="P:tRNA methylation"/>
    <property type="evidence" value="ECO:0007669"/>
    <property type="project" value="TreeGrafter"/>
</dbReference>
<keyword evidence="9 11" id="KW-0521">NADP</keyword>
<accession>A0A336JI64</accession>
<dbReference type="EC" id="2.1.1.74" evidence="11"/>
<dbReference type="InterPro" id="IPR020595">
    <property type="entry name" value="MnmG-rel_CS"/>
</dbReference>
<dbReference type="Proteomes" id="UP000256343">
    <property type="component" value="Unassembled WGS sequence"/>
</dbReference>
<keyword evidence="5 11" id="KW-0285">Flavoprotein</keyword>
<evidence type="ECO:0000256" key="2">
    <source>
        <dbReference type="ARBA" id="ARBA00003717"/>
    </source>
</evidence>
<evidence type="ECO:0000256" key="6">
    <source>
        <dbReference type="ARBA" id="ARBA00022679"/>
    </source>
</evidence>
<comment type="similarity">
    <text evidence="11">Belongs to the MnmG family. TrmFO subfamily.</text>
</comment>
<comment type="cofactor">
    <cofactor evidence="1 11">
        <name>FAD</name>
        <dbReference type="ChEBI" id="CHEBI:57692"/>
    </cofactor>
</comment>
<comment type="subcellular location">
    <subcellularLocation>
        <location evidence="11">Cytoplasm</location>
    </subcellularLocation>
</comment>
<evidence type="ECO:0000256" key="9">
    <source>
        <dbReference type="ARBA" id="ARBA00022857"/>
    </source>
</evidence>
<protein>
    <recommendedName>
        <fullName evidence="11">Methylenetetrahydrofolate--tRNA-(uracil-5-)-methyltransferase TrmFO</fullName>
        <ecNumber evidence="11">2.1.1.74</ecNumber>
    </recommendedName>
    <alternativeName>
        <fullName evidence="11">Folate-dependent tRNA (uracil-5-)-methyltransferase</fullName>
    </alternativeName>
    <alternativeName>
        <fullName evidence="11">Folate-dependent tRNA(M-5-U54)-methyltransferase</fullName>
    </alternativeName>
</protein>
<dbReference type="HAMAP" id="MF_01037">
    <property type="entry name" value="TrmFO"/>
    <property type="match status" value="1"/>
</dbReference>
<dbReference type="OrthoDB" id="9803114at2"/>
<comment type="catalytic activity">
    <reaction evidence="11">
        <text>uridine(54) in tRNA + (6R)-5,10-methylene-5,6,7,8-tetrahydrofolate + NADH + H(+) = 5-methyluridine(54) in tRNA + (6S)-5,6,7,8-tetrahydrofolate + NAD(+)</text>
        <dbReference type="Rhea" id="RHEA:16873"/>
        <dbReference type="Rhea" id="RHEA-COMP:10167"/>
        <dbReference type="Rhea" id="RHEA-COMP:10193"/>
        <dbReference type="ChEBI" id="CHEBI:15378"/>
        <dbReference type="ChEBI" id="CHEBI:15636"/>
        <dbReference type="ChEBI" id="CHEBI:57453"/>
        <dbReference type="ChEBI" id="CHEBI:57540"/>
        <dbReference type="ChEBI" id="CHEBI:57945"/>
        <dbReference type="ChEBI" id="CHEBI:65315"/>
        <dbReference type="ChEBI" id="CHEBI:74447"/>
        <dbReference type="EC" id="2.1.1.74"/>
    </reaction>
</comment>
<evidence type="ECO:0000313" key="16">
    <source>
        <dbReference type="Proteomes" id="UP000256343"/>
    </source>
</evidence>
<dbReference type="Pfam" id="PF01134">
    <property type="entry name" value="GIDA"/>
    <property type="match status" value="1"/>
</dbReference>
<keyword evidence="10 11" id="KW-0520">NAD</keyword>
<evidence type="ECO:0000256" key="11">
    <source>
        <dbReference type="HAMAP-Rule" id="MF_01037"/>
    </source>
</evidence>
<keyword evidence="3 11" id="KW-0963">Cytoplasm</keyword>
<evidence type="ECO:0000256" key="1">
    <source>
        <dbReference type="ARBA" id="ARBA00001974"/>
    </source>
</evidence>
<keyword evidence="6 11" id="KW-0808">Transferase</keyword>
<evidence type="ECO:0000256" key="8">
    <source>
        <dbReference type="ARBA" id="ARBA00022827"/>
    </source>
</evidence>
<dbReference type="GO" id="GO:0050660">
    <property type="term" value="F:flavin adenine dinucleotide binding"/>
    <property type="evidence" value="ECO:0007669"/>
    <property type="project" value="UniProtKB-UniRule"/>
</dbReference>
<dbReference type="EMBL" id="UFQQ01000001">
    <property type="protein sequence ID" value="SSW89042.1"/>
    <property type="molecule type" value="Genomic_DNA"/>
</dbReference>
<evidence type="ECO:0000313" key="13">
    <source>
        <dbReference type="EMBL" id="RED42441.1"/>
    </source>
</evidence>
<dbReference type="NCBIfam" id="TIGR00137">
    <property type="entry name" value="gid_trmFO"/>
    <property type="match status" value="1"/>
</dbReference>
<evidence type="ECO:0000256" key="3">
    <source>
        <dbReference type="ARBA" id="ARBA00022490"/>
    </source>
</evidence>
<gene>
    <name evidence="11" type="primary">trmFO</name>
    <name evidence="13" type="ORF">BJ125_101158</name>
    <name evidence="14" type="ORF">SAMN05892882_101158</name>
</gene>
<sequence length="479" mass="51043">MTSSLSSSSSLVVHVIGAGLAGSEAAWQVARAGVRVVLHEMRPTRMTEAHKTDGLAELVCSNSFRSDDAANNAVGLLHAEMRKLGSLIMQAADANQVPAGGALAVDRDGFSAAVSKALAEHPLIEIRREEIAGLPPQDWANVIVATGPLTSAPLAEAIRGLTDESALAFFDAIAPIVHRDSIDMSVAWFQSRYDKVGPGGTGADYLNCPMTREQYDAFVDALIEGEKVDFKDWEKDTPYFDGCLPIEVMAERGRETLRHGPMKPVGLTNPHNSTVKPYAIVQLRQDNKLGTLYNMVGFQTKLKHGAQLGVFRTIPGLENAEFARLGGLHRNTFLNSPKLLDQSLRLHAAPRLRFAGQMTGCEGYVESASVGLFAGLAAAADVLGTPLAPPPPTTALGSLLGHITGGHIETIDAGPRSFQPMNINFGLFPPLANPPTKGPDGKRLRGPEKSVARKQALSARALADIDGWIAAHLKLPKAA</sequence>
<keyword evidence="7 11" id="KW-0819">tRNA processing</keyword>
<comment type="catalytic activity">
    <reaction evidence="11">
        <text>uridine(54) in tRNA + (6R)-5,10-methylene-5,6,7,8-tetrahydrofolate + NADPH + H(+) = 5-methyluridine(54) in tRNA + (6S)-5,6,7,8-tetrahydrofolate + NADP(+)</text>
        <dbReference type="Rhea" id="RHEA:62372"/>
        <dbReference type="Rhea" id="RHEA-COMP:10167"/>
        <dbReference type="Rhea" id="RHEA-COMP:10193"/>
        <dbReference type="ChEBI" id="CHEBI:15378"/>
        <dbReference type="ChEBI" id="CHEBI:15636"/>
        <dbReference type="ChEBI" id="CHEBI:57453"/>
        <dbReference type="ChEBI" id="CHEBI:57783"/>
        <dbReference type="ChEBI" id="CHEBI:58349"/>
        <dbReference type="ChEBI" id="CHEBI:65315"/>
        <dbReference type="ChEBI" id="CHEBI:74447"/>
        <dbReference type="EC" id="2.1.1.74"/>
    </reaction>
</comment>
<evidence type="ECO:0000256" key="7">
    <source>
        <dbReference type="ARBA" id="ARBA00022694"/>
    </source>
</evidence>
<dbReference type="Proteomes" id="UP000252631">
    <property type="component" value="Unassembled WGS sequence"/>
</dbReference>
<evidence type="ECO:0000256" key="10">
    <source>
        <dbReference type="ARBA" id="ARBA00023027"/>
    </source>
</evidence>
<dbReference type="EMBL" id="QRDT01000001">
    <property type="protein sequence ID" value="RED42441.1"/>
    <property type="molecule type" value="Genomic_DNA"/>
</dbReference>
<reference evidence="13 16" key="2">
    <citation type="submission" date="2018-07" db="EMBL/GenBank/DDBJ databases">
        <title>Genomic Encyclopedia of Archaeal and Bacterial Type Strains, Phase II (KMG-II): from individual species to whole genera.</title>
        <authorList>
            <person name="Goeker M."/>
        </authorList>
    </citation>
    <scope>NUCLEOTIDE SEQUENCE [LARGE SCALE GENOMIC DNA]</scope>
    <source>
        <strain evidence="13 16">JA575</strain>
    </source>
</reference>
<dbReference type="FunFam" id="3.50.50.60:FF:000359">
    <property type="entry name" value="Methylenetetrahydrofolate--tRNA-(uracil-5-)-methyltransferase TrmFO"/>
    <property type="match status" value="1"/>
</dbReference>
<dbReference type="PANTHER" id="PTHR11806:SF2">
    <property type="entry name" value="METHYLENETETRAHYDROFOLATE--TRNA-(URACIL-5-)-METHYLTRANSFERASE TRMFO"/>
    <property type="match status" value="1"/>
</dbReference>
<evidence type="ECO:0000256" key="4">
    <source>
        <dbReference type="ARBA" id="ARBA00022603"/>
    </source>
</evidence>
<dbReference type="AlphaFoldDB" id="A0A336JI64"/>
<feature type="binding site" evidence="11">
    <location>
        <begin position="17"/>
        <end position="22"/>
    </location>
    <ligand>
        <name>FAD</name>
        <dbReference type="ChEBI" id="CHEBI:57692"/>
    </ligand>
</feature>
<evidence type="ECO:0000313" key="14">
    <source>
        <dbReference type="EMBL" id="SSW89042.1"/>
    </source>
</evidence>
<evidence type="ECO:0000313" key="15">
    <source>
        <dbReference type="Proteomes" id="UP000252631"/>
    </source>
</evidence>
<dbReference type="InterPro" id="IPR004417">
    <property type="entry name" value="TrmFO"/>
</dbReference>
<comment type="function">
    <text evidence="2">NAD-binding protein involved in the addition of a carboxymethylaminomethyl (cmnm) group at the wobble position (U34) of certain tRNAs, forming tRNA-cmnm(5)s(2)U34.</text>
</comment>
<comment type="function">
    <text evidence="11">Catalyzes the folate-dependent formation of 5-methyl-uridine at position 54 (M-5-U54) in all tRNAs.</text>
</comment>
<keyword evidence="4 11" id="KW-0489">Methyltransferase</keyword>
<reference evidence="14 15" key="1">
    <citation type="submission" date="2017-08" db="EMBL/GenBank/DDBJ databases">
        <authorList>
            <person name="de Groot N.N."/>
        </authorList>
    </citation>
    <scope>NUCLEOTIDE SEQUENCE [LARGE SCALE GENOMIC DNA]</scope>
    <source>
        <strain evidence="14 15">JA575</strain>
    </source>
</reference>
<dbReference type="GO" id="GO:0047151">
    <property type="term" value="F:tRNA (uracil(54)-C5)-methyltransferase activity, 5,10-methylenetetrahydrofolate-dependent"/>
    <property type="evidence" value="ECO:0007669"/>
    <property type="project" value="UniProtKB-UniRule"/>
</dbReference>
<dbReference type="GO" id="GO:0005829">
    <property type="term" value="C:cytosol"/>
    <property type="evidence" value="ECO:0007669"/>
    <property type="project" value="TreeGrafter"/>
</dbReference>
<dbReference type="GO" id="GO:0002098">
    <property type="term" value="P:tRNA wobble uridine modification"/>
    <property type="evidence" value="ECO:0007669"/>
    <property type="project" value="TreeGrafter"/>
</dbReference>
<organism evidence="14 15">
    <name type="scientific">Rhodopseudomonas pentothenatexigens</name>
    <dbReference type="NCBI Taxonomy" id="999699"/>
    <lineage>
        <taxon>Bacteria</taxon>
        <taxon>Pseudomonadati</taxon>
        <taxon>Pseudomonadota</taxon>
        <taxon>Alphaproteobacteria</taxon>
        <taxon>Hyphomicrobiales</taxon>
        <taxon>Nitrobacteraceae</taxon>
        <taxon>Rhodopseudomonas</taxon>
    </lineage>
</organism>
<dbReference type="PANTHER" id="PTHR11806">
    <property type="entry name" value="GLUCOSE INHIBITED DIVISION PROTEIN A"/>
    <property type="match status" value="1"/>
</dbReference>
<dbReference type="InterPro" id="IPR002218">
    <property type="entry name" value="MnmG-rel"/>
</dbReference>
<dbReference type="PROSITE" id="PS01281">
    <property type="entry name" value="GIDA_2"/>
    <property type="match status" value="1"/>
</dbReference>
<keyword evidence="8 11" id="KW-0274">FAD</keyword>